<evidence type="ECO:0000256" key="2">
    <source>
        <dbReference type="ARBA" id="ARBA00005653"/>
    </source>
</evidence>
<comment type="caution">
    <text evidence="12">The sequence shown here is derived from an EMBL/GenBank/DDBJ whole genome shotgun (WGS) entry which is preliminary data.</text>
</comment>
<evidence type="ECO:0000256" key="10">
    <source>
        <dbReference type="SAM" id="Phobius"/>
    </source>
</evidence>
<organism evidence="12 13">
    <name type="scientific">Trypanosoma conorhini</name>
    <dbReference type="NCBI Taxonomy" id="83891"/>
    <lineage>
        <taxon>Eukaryota</taxon>
        <taxon>Discoba</taxon>
        <taxon>Euglenozoa</taxon>
        <taxon>Kinetoplastea</taxon>
        <taxon>Metakinetoplastina</taxon>
        <taxon>Trypanosomatida</taxon>
        <taxon>Trypanosomatidae</taxon>
        <taxon>Trypanosoma</taxon>
    </lineage>
</organism>
<dbReference type="AlphaFoldDB" id="A0A3R7S3H1"/>
<dbReference type="InterPro" id="IPR039055">
    <property type="entry name" value="MCU_fam"/>
</dbReference>
<keyword evidence="4" id="KW-0109">Calcium transport</keyword>
<evidence type="ECO:0000256" key="6">
    <source>
        <dbReference type="ARBA" id="ARBA00022837"/>
    </source>
</evidence>
<evidence type="ECO:0000256" key="4">
    <source>
        <dbReference type="ARBA" id="ARBA00022568"/>
    </source>
</evidence>
<feature type="transmembrane region" description="Helical" evidence="10">
    <location>
        <begin position="135"/>
        <end position="156"/>
    </location>
</feature>
<feature type="transmembrane region" description="Helical" evidence="10">
    <location>
        <begin position="168"/>
        <end position="186"/>
    </location>
</feature>
<accession>A0A3R7S3H1</accession>
<keyword evidence="13" id="KW-1185">Reference proteome</keyword>
<name>A0A3R7S3H1_9TRYP</name>
<evidence type="ECO:0000256" key="5">
    <source>
        <dbReference type="ARBA" id="ARBA00022692"/>
    </source>
</evidence>
<comment type="subcellular location">
    <subcellularLocation>
        <location evidence="1">Membrane</location>
        <topology evidence="1">Multi-pass membrane protein</topology>
    </subcellularLocation>
</comment>
<evidence type="ECO:0000256" key="1">
    <source>
        <dbReference type="ARBA" id="ARBA00004141"/>
    </source>
</evidence>
<comment type="similarity">
    <text evidence="2">Belongs to the MCU (TC 1.A.77) family.</text>
</comment>
<proteinExistence type="inferred from homology"/>
<dbReference type="GO" id="GO:0005262">
    <property type="term" value="F:calcium channel activity"/>
    <property type="evidence" value="ECO:0007669"/>
    <property type="project" value="TreeGrafter"/>
</dbReference>
<dbReference type="GO" id="GO:0036444">
    <property type="term" value="P:calcium import into the mitochondrion"/>
    <property type="evidence" value="ECO:0007669"/>
    <property type="project" value="TreeGrafter"/>
</dbReference>
<gene>
    <name evidence="12" type="ORF">Tco025E_03758</name>
</gene>
<keyword evidence="8" id="KW-0406">Ion transport</keyword>
<dbReference type="GO" id="GO:0015292">
    <property type="term" value="F:uniporter activity"/>
    <property type="evidence" value="ECO:0007669"/>
    <property type="project" value="TreeGrafter"/>
</dbReference>
<dbReference type="OrthoDB" id="278338at2759"/>
<keyword evidence="7 10" id="KW-1133">Transmembrane helix</keyword>
<dbReference type="Proteomes" id="UP000284403">
    <property type="component" value="Unassembled WGS sequence"/>
</dbReference>
<dbReference type="GO" id="GO:1990246">
    <property type="term" value="C:uniplex complex"/>
    <property type="evidence" value="ECO:0007669"/>
    <property type="project" value="TreeGrafter"/>
</dbReference>
<keyword evidence="5 10" id="KW-0812">Transmembrane</keyword>
<dbReference type="PANTHER" id="PTHR13462:SF46">
    <property type="entry name" value="CALCIUM UNIPORTER PROTEIN"/>
    <property type="match status" value="1"/>
</dbReference>
<evidence type="ECO:0000256" key="7">
    <source>
        <dbReference type="ARBA" id="ARBA00022989"/>
    </source>
</evidence>
<sequence length="235" mass="26677">MGARGTTVVAGAGAVRLLRSIHPLCPRRHRLHCHSSPRRRCSHGVTLVPVGELTPRSTALFHTYGASAAGRVPVVTDAAAFNAVLRDMLLPDDSGASSVVRDLRRILSEKREEVAPLLAKKLRIDEAVDNHYVPLLRYLTLALLLTQFLILFRWVFIVFDWNFVEPMTYFLGYTVVWASIVFHCYYGKELTWEAMLDAVAQRRRARLYKKAGVNVADIDRLQRQVCMLERIVSKY</sequence>
<feature type="domain" description="Calcium uniporter protein C-terminal" evidence="11">
    <location>
        <begin position="96"/>
        <end position="217"/>
    </location>
</feature>
<dbReference type="Pfam" id="PF04678">
    <property type="entry name" value="MCU"/>
    <property type="match status" value="1"/>
</dbReference>
<dbReference type="PANTHER" id="PTHR13462">
    <property type="entry name" value="CALCIUM UNIPORTER PROTEIN, MITOCHONDRIAL"/>
    <property type="match status" value="1"/>
</dbReference>
<keyword evidence="3" id="KW-0813">Transport</keyword>
<evidence type="ECO:0000256" key="3">
    <source>
        <dbReference type="ARBA" id="ARBA00022448"/>
    </source>
</evidence>
<reference evidence="12 13" key="1">
    <citation type="journal article" date="2018" name="BMC Genomics">
        <title>Genomic comparison of Trypanosoma conorhini and Trypanosoma rangeli to Trypanosoma cruzi strains of high and low virulence.</title>
        <authorList>
            <person name="Bradwell K.R."/>
            <person name="Koparde V.N."/>
            <person name="Matveyev A.V."/>
            <person name="Serrano M.G."/>
            <person name="Alves J.M."/>
            <person name="Parikh H."/>
            <person name="Huang B."/>
            <person name="Lee V."/>
            <person name="Espinosa-Alvarez O."/>
            <person name="Ortiz P.A."/>
            <person name="Costa-Martins A.G."/>
            <person name="Teixeira M.M."/>
            <person name="Buck G.A."/>
        </authorList>
    </citation>
    <scope>NUCLEOTIDE SEQUENCE [LARGE SCALE GENOMIC DNA]</scope>
    <source>
        <strain evidence="12 13">025E</strain>
    </source>
</reference>
<evidence type="ECO:0000256" key="8">
    <source>
        <dbReference type="ARBA" id="ARBA00023065"/>
    </source>
</evidence>
<dbReference type="RefSeq" id="XP_029229214.1">
    <property type="nucleotide sequence ID" value="XM_029370676.1"/>
</dbReference>
<keyword evidence="6" id="KW-0106">Calcium</keyword>
<evidence type="ECO:0000256" key="9">
    <source>
        <dbReference type="ARBA" id="ARBA00023136"/>
    </source>
</evidence>
<dbReference type="InterPro" id="IPR006769">
    <property type="entry name" value="MCU_C"/>
</dbReference>
<evidence type="ECO:0000313" key="12">
    <source>
        <dbReference type="EMBL" id="RNF20496.1"/>
    </source>
</evidence>
<dbReference type="GeneID" id="40317369"/>
<evidence type="ECO:0000259" key="11">
    <source>
        <dbReference type="Pfam" id="PF04678"/>
    </source>
</evidence>
<dbReference type="EMBL" id="MKKU01000178">
    <property type="protein sequence ID" value="RNF20496.1"/>
    <property type="molecule type" value="Genomic_DNA"/>
</dbReference>
<protein>
    <recommendedName>
        <fullName evidence="11">Calcium uniporter protein C-terminal domain-containing protein</fullName>
    </recommendedName>
</protein>
<dbReference type="GO" id="GO:0051560">
    <property type="term" value="P:mitochondrial calcium ion homeostasis"/>
    <property type="evidence" value="ECO:0007669"/>
    <property type="project" value="InterPro"/>
</dbReference>
<evidence type="ECO:0000313" key="13">
    <source>
        <dbReference type="Proteomes" id="UP000284403"/>
    </source>
</evidence>
<keyword evidence="9 10" id="KW-0472">Membrane</keyword>